<reference evidence="3" key="1">
    <citation type="submission" date="2021-01" db="EMBL/GenBank/DDBJ databases">
        <authorList>
            <person name="Corre E."/>
            <person name="Pelletier E."/>
            <person name="Niang G."/>
            <person name="Scheremetjew M."/>
            <person name="Finn R."/>
            <person name="Kale V."/>
            <person name="Holt S."/>
            <person name="Cochrane G."/>
            <person name="Meng A."/>
            <person name="Brown T."/>
            <person name="Cohen L."/>
        </authorList>
    </citation>
    <scope>NUCLEOTIDE SEQUENCE</scope>
    <source>
        <strain evidence="3">Isolate 1302-5</strain>
    </source>
</reference>
<gene>
    <name evidence="3" type="ORF">OAUR00152_LOCUS12380</name>
</gene>
<sequence>MKTAFALVTLAASASAFAPARFGASRRTTAVFFEYGEYDEQLWDSEAKKDVYTKWDPNSPRSTKNFNPFETFEGNSPDASGIYPGETRYKDPIRPDTNFQQMMIEREEAEEREKNLKPGNVPGCPGCKN</sequence>
<feature type="chain" id="PRO_5031229035" evidence="2">
    <location>
        <begin position="17"/>
        <end position="129"/>
    </location>
</feature>
<dbReference type="EMBL" id="HBKQ01018271">
    <property type="protein sequence ID" value="CAE2232198.1"/>
    <property type="molecule type" value="Transcribed_RNA"/>
</dbReference>
<evidence type="ECO:0000256" key="2">
    <source>
        <dbReference type="SAM" id="SignalP"/>
    </source>
</evidence>
<name>A0A7S4IKF6_9STRA</name>
<feature type="region of interest" description="Disordered" evidence="1">
    <location>
        <begin position="108"/>
        <end position="129"/>
    </location>
</feature>
<evidence type="ECO:0000256" key="1">
    <source>
        <dbReference type="SAM" id="MobiDB-lite"/>
    </source>
</evidence>
<evidence type="ECO:0000313" key="3">
    <source>
        <dbReference type="EMBL" id="CAE2232198.1"/>
    </source>
</evidence>
<proteinExistence type="predicted"/>
<accession>A0A7S4IKF6</accession>
<feature type="compositionally biased region" description="Polar residues" evidence="1">
    <location>
        <begin position="59"/>
        <end position="78"/>
    </location>
</feature>
<dbReference type="AlphaFoldDB" id="A0A7S4IKF6"/>
<feature type="signal peptide" evidence="2">
    <location>
        <begin position="1"/>
        <end position="16"/>
    </location>
</feature>
<feature type="region of interest" description="Disordered" evidence="1">
    <location>
        <begin position="57"/>
        <end position="94"/>
    </location>
</feature>
<protein>
    <submittedName>
        <fullName evidence="3">Uncharacterized protein</fullName>
    </submittedName>
</protein>
<keyword evidence="2" id="KW-0732">Signal</keyword>
<organism evidence="3">
    <name type="scientific">Odontella aurita</name>
    <dbReference type="NCBI Taxonomy" id="265563"/>
    <lineage>
        <taxon>Eukaryota</taxon>
        <taxon>Sar</taxon>
        <taxon>Stramenopiles</taxon>
        <taxon>Ochrophyta</taxon>
        <taxon>Bacillariophyta</taxon>
        <taxon>Mediophyceae</taxon>
        <taxon>Biddulphiophycidae</taxon>
        <taxon>Eupodiscales</taxon>
        <taxon>Odontellaceae</taxon>
        <taxon>Odontella</taxon>
    </lineage>
</organism>